<feature type="compositionally biased region" description="Pro residues" evidence="4">
    <location>
        <begin position="943"/>
        <end position="964"/>
    </location>
</feature>
<dbReference type="Gene3D" id="1.10.10.10">
    <property type="entry name" value="Winged helix-like DNA-binding domain superfamily/Winged helix DNA-binding domain"/>
    <property type="match status" value="1"/>
</dbReference>
<dbReference type="SUPFAM" id="SSF49879">
    <property type="entry name" value="SMAD/FHA domain"/>
    <property type="match status" value="1"/>
</dbReference>
<dbReference type="OMA" id="HYKSDKV"/>
<dbReference type="VEuPathDB" id="FungiDB:CIMG_11238"/>
<feature type="domain" description="FHA" evidence="5">
    <location>
        <begin position="461"/>
        <end position="494"/>
    </location>
</feature>
<evidence type="ECO:0000313" key="7">
    <source>
        <dbReference type="EMBL" id="KJF61585.1"/>
    </source>
</evidence>
<feature type="region of interest" description="Disordered" evidence="4">
    <location>
        <begin position="813"/>
        <end position="905"/>
    </location>
</feature>
<reference evidence="8" key="1">
    <citation type="journal article" date="2009" name="Genome Res.">
        <title>Comparative genomic analyses of the human fungal pathogens Coccidioides and their relatives.</title>
        <authorList>
            <person name="Sharpton T.J."/>
            <person name="Stajich J.E."/>
            <person name="Rounsley S.D."/>
            <person name="Gardner M.J."/>
            <person name="Wortman J.R."/>
            <person name="Jordar V.S."/>
            <person name="Maiti R."/>
            <person name="Kodira C.D."/>
            <person name="Neafsey D.E."/>
            <person name="Zeng Q."/>
            <person name="Hung C.-Y."/>
            <person name="McMahan C."/>
            <person name="Muszewska A."/>
            <person name="Grynberg M."/>
            <person name="Mandel M.A."/>
            <person name="Kellner E.M."/>
            <person name="Barker B.M."/>
            <person name="Galgiani J.N."/>
            <person name="Orbach M.J."/>
            <person name="Kirkland T.N."/>
            <person name="Cole G.T."/>
            <person name="Henn M.R."/>
            <person name="Birren B.W."/>
            <person name="Taylor J.W."/>
        </authorList>
    </citation>
    <scope>NUCLEOTIDE SEQUENCE [LARGE SCALE GENOMIC DNA]</scope>
    <source>
        <strain evidence="8">RS</strain>
    </source>
</reference>
<feature type="compositionally biased region" description="Basic and acidic residues" evidence="4">
    <location>
        <begin position="541"/>
        <end position="556"/>
    </location>
</feature>
<dbReference type="InParanoid" id="A0A0D8JW83"/>
<evidence type="ECO:0000259" key="6">
    <source>
        <dbReference type="PROSITE" id="PS50039"/>
    </source>
</evidence>
<feature type="compositionally biased region" description="Basic and acidic residues" evidence="4">
    <location>
        <begin position="21"/>
        <end position="41"/>
    </location>
</feature>
<feature type="DNA-binding region" description="Fork-head" evidence="3">
    <location>
        <begin position="736"/>
        <end position="824"/>
    </location>
</feature>
<dbReference type="EMBL" id="GG704916">
    <property type="protein sequence ID" value="KJF61585.1"/>
    <property type="molecule type" value="Genomic_DNA"/>
</dbReference>
<feature type="compositionally biased region" description="Polar residues" evidence="4">
    <location>
        <begin position="965"/>
        <end position="979"/>
    </location>
</feature>
<dbReference type="OrthoDB" id="5402974at2759"/>
<feature type="compositionally biased region" description="Polar residues" evidence="4">
    <location>
        <begin position="322"/>
        <end position="331"/>
    </location>
</feature>
<accession>A0A0D8JW83</accession>
<feature type="domain" description="Fork-head" evidence="6">
    <location>
        <begin position="736"/>
        <end position="824"/>
    </location>
</feature>
<evidence type="ECO:0000256" key="1">
    <source>
        <dbReference type="ARBA" id="ARBA00023125"/>
    </source>
</evidence>
<dbReference type="InterPro" id="IPR036390">
    <property type="entry name" value="WH_DNA-bd_sf"/>
</dbReference>
<dbReference type="RefSeq" id="XP_012213711.1">
    <property type="nucleotide sequence ID" value="XM_012358288.1"/>
</dbReference>
<dbReference type="AlphaFoldDB" id="A0A0D8JW83"/>
<dbReference type="GO" id="GO:0043565">
    <property type="term" value="F:sequence-specific DNA binding"/>
    <property type="evidence" value="ECO:0007669"/>
    <property type="project" value="InterPro"/>
</dbReference>
<protein>
    <submittedName>
        <fullName evidence="7">Forkhead domain-containing protein</fullName>
    </submittedName>
</protein>
<feature type="compositionally biased region" description="Basic residues" evidence="4">
    <location>
        <begin position="668"/>
        <end position="677"/>
    </location>
</feature>
<keyword evidence="1 3" id="KW-0238">DNA-binding</keyword>
<reference evidence="8" key="2">
    <citation type="journal article" date="2010" name="Genome Res.">
        <title>Population genomic sequencing of Coccidioides fungi reveals recent hybridization and transposon control.</title>
        <authorList>
            <person name="Neafsey D.E."/>
            <person name="Barker B.M."/>
            <person name="Sharpton T.J."/>
            <person name="Stajich J.E."/>
            <person name="Park D.J."/>
            <person name="Whiston E."/>
            <person name="Hung C.-Y."/>
            <person name="McMahan C."/>
            <person name="White J."/>
            <person name="Sykes S."/>
            <person name="Heiman D."/>
            <person name="Young S."/>
            <person name="Zeng Q."/>
            <person name="Abouelleil A."/>
            <person name="Aftuck L."/>
            <person name="Bessette D."/>
            <person name="Brown A."/>
            <person name="FitzGerald M."/>
            <person name="Lui A."/>
            <person name="Macdonald J.P."/>
            <person name="Priest M."/>
            <person name="Orbach M.J."/>
            <person name="Galgiani J.N."/>
            <person name="Kirkland T.N."/>
            <person name="Cole G.T."/>
            <person name="Birren B.W."/>
            <person name="Henn M.R."/>
            <person name="Taylor J.W."/>
            <person name="Rounsley S.D."/>
        </authorList>
    </citation>
    <scope>GENOME REANNOTATION</scope>
    <source>
        <strain evidence="8">RS</strain>
    </source>
</reference>
<dbReference type="InterPro" id="IPR000253">
    <property type="entry name" value="FHA_dom"/>
</dbReference>
<dbReference type="GO" id="GO:0060962">
    <property type="term" value="P:regulation of ribosomal protein gene transcription by RNA polymerase II"/>
    <property type="evidence" value="ECO:0007669"/>
    <property type="project" value="InterPro"/>
</dbReference>
<feature type="compositionally biased region" description="Polar residues" evidence="4">
    <location>
        <begin position="587"/>
        <end position="600"/>
    </location>
</feature>
<evidence type="ECO:0000313" key="8">
    <source>
        <dbReference type="Proteomes" id="UP000001261"/>
    </source>
</evidence>
<feature type="compositionally biased region" description="Basic and acidic residues" evidence="4">
    <location>
        <begin position="567"/>
        <end position="576"/>
    </location>
</feature>
<keyword evidence="2 3" id="KW-0539">Nucleus</keyword>
<evidence type="ECO:0000256" key="3">
    <source>
        <dbReference type="PROSITE-ProRule" id="PRU00089"/>
    </source>
</evidence>
<evidence type="ECO:0000256" key="2">
    <source>
        <dbReference type="ARBA" id="ARBA00023242"/>
    </source>
</evidence>
<dbReference type="PANTHER" id="PTHR21712">
    <property type="entry name" value="PRE-RRNA-PROCESSING PROTEIN FHL1"/>
    <property type="match status" value="1"/>
</dbReference>
<dbReference type="GeneID" id="24163621"/>
<dbReference type="CDD" id="cd00059">
    <property type="entry name" value="FH_FOX"/>
    <property type="match status" value="1"/>
</dbReference>
<dbReference type="Gene3D" id="2.60.200.20">
    <property type="match status" value="1"/>
</dbReference>
<feature type="region of interest" description="Disordered" evidence="4">
    <location>
        <begin position="322"/>
        <end position="344"/>
    </location>
</feature>
<dbReference type="KEGG" id="cim:CIMG_11238"/>
<gene>
    <name evidence="7" type="ORF">CIMG_11238</name>
</gene>
<comment type="subcellular location">
    <subcellularLocation>
        <location evidence="3">Nucleus</location>
    </subcellularLocation>
</comment>
<dbReference type="SUPFAM" id="SSF46785">
    <property type="entry name" value="Winged helix' DNA-binding domain"/>
    <property type="match status" value="1"/>
</dbReference>
<feature type="compositionally biased region" description="Pro residues" evidence="4">
    <location>
        <begin position="874"/>
        <end position="886"/>
    </location>
</feature>
<dbReference type="PROSITE" id="PS50039">
    <property type="entry name" value="FORK_HEAD_3"/>
    <property type="match status" value="1"/>
</dbReference>
<sequence>MVHPHAMSSSQTMAASLLGQRPHDAASERSAMDLQVDRCEQSKPPAASDVTPKLEASNNATADQLKAVSESAFLALSDDYKKQTEREKQNAASALLAQLLSSKPLNNPPEEELVPDQNQSSTEMELDEKIPQSRNPSPRPSPQTQLNGDNPPIEQAPPPSCAQADAALDTSEAQKATEDNLMPEASQEDSIEREHNLILDAIQSNAKANPDFIPMFSDFTPLPAPRSAKEALLQSEILTDAYFGAVGGPTPRIVGYPELPTQKDAKGTTNDSGSVSGSEPRIQAYAKLEFDDGHFYVNTYSFILGRDVRAARAAFQRELQLKQQKAQNGNGVRTPKRIKPDNNHTIMGSVISDTGGIMGFDPDVPQHCPPQMSWKSSNSSNGHHSHPMLHMTQAEPDMSTPVEPPRVMKDYNALAMESLQNGNEPKRVDTLALLPTPDSCPIIPIHPPASANGVPSSHRGISRKHVKIAYNFHGNVFEMEVMGRNGAFMGADWLAPGQVRPLHSGDFIQIGGVRVRFLLPDVPIGGTGSEAMESPVPESNEAARSRPEEGSAKIESEGEADNSGGEDSARNKEAGKVKLKKLTVTVSGQKPSTEESQTPQPARRRGPGRPPKDGIMSKRERAEIAREQKLAARREANGGVTPPPTTKSKASKSGKDGEAEDQPAVKPEKRKYTKRKRPDSAPGDSVVQSIEGGDGNIAPGQEEPIKPAPVKKRKPSRSPSPDYPPESFYTPKELAKPPYNYAVLIYDALSESPTPMTLKQIYRALKLKYPYFRFRCETEGWTSSVRHNLNGNNHLFMHAERDGKGWSWKLIPGASVDKEKKRRPSPPPQDITNHNNQPFLPPSAVPQYTIPHGMPAQHPPPQYPYQPITQHPTPMAPPPLPPPPPARRANPFPFTLPHLPQTVLPEHDLPRPFSLLRSPVYSSPYSSTPPPPHFPHPRHRRAPPQPPPQRRQPPPSGPVAPPPQNYNAPSIIKFQSQPYNAVPHPSQRPPQAPPPPPPAVPLHPMPPAPPPPPQNTSPISSLSLINQDPAFLSRANQAIDNFEAVLMEDYEDQEYIKKVLRSARDRVLNGAKESSFPGGEPKDEAVIINALRGIIGQLTGDQSQAGIP</sequence>
<dbReference type="InterPro" id="IPR001766">
    <property type="entry name" value="Fork_head_dom"/>
</dbReference>
<feature type="region of interest" description="Disordered" evidence="4">
    <location>
        <begin position="1"/>
        <end position="62"/>
    </location>
</feature>
<dbReference type="PROSITE" id="PS50006">
    <property type="entry name" value="FHA_DOMAIN"/>
    <property type="match status" value="1"/>
</dbReference>
<dbReference type="STRING" id="246410.A0A0D8JW83"/>
<proteinExistence type="predicted"/>
<feature type="region of interest" description="Disordered" evidence="4">
    <location>
        <begin position="526"/>
        <end position="731"/>
    </location>
</feature>
<dbReference type="PRINTS" id="PR00053">
    <property type="entry name" value="FORKHEAD"/>
</dbReference>
<feature type="compositionally biased region" description="Pro residues" evidence="4">
    <location>
        <begin position="986"/>
        <end position="1015"/>
    </location>
</feature>
<dbReference type="SMART" id="SM00339">
    <property type="entry name" value="FH"/>
    <property type="match status" value="1"/>
</dbReference>
<dbReference type="InterPro" id="IPR045178">
    <property type="entry name" value="Fhl1/FHA1"/>
</dbReference>
<feature type="region of interest" description="Disordered" evidence="4">
    <location>
        <begin position="922"/>
        <end position="1024"/>
    </location>
</feature>
<dbReference type="Proteomes" id="UP000001261">
    <property type="component" value="Unassembled WGS sequence"/>
</dbReference>
<dbReference type="Pfam" id="PF00250">
    <property type="entry name" value="Forkhead"/>
    <property type="match status" value="1"/>
</dbReference>
<name>A0A0D8JW83_COCIM</name>
<dbReference type="Pfam" id="PF00498">
    <property type="entry name" value="FHA"/>
    <property type="match status" value="1"/>
</dbReference>
<dbReference type="InterPro" id="IPR008984">
    <property type="entry name" value="SMAD_FHA_dom_sf"/>
</dbReference>
<keyword evidence="8" id="KW-1185">Reference proteome</keyword>
<evidence type="ECO:0000259" key="5">
    <source>
        <dbReference type="PROSITE" id="PS50006"/>
    </source>
</evidence>
<dbReference type="InterPro" id="IPR036388">
    <property type="entry name" value="WH-like_DNA-bd_sf"/>
</dbReference>
<dbReference type="GO" id="GO:0003700">
    <property type="term" value="F:DNA-binding transcription factor activity"/>
    <property type="evidence" value="ECO:0007669"/>
    <property type="project" value="InterPro"/>
</dbReference>
<organism evidence="7 8">
    <name type="scientific">Coccidioides immitis (strain RS)</name>
    <name type="common">Valley fever fungus</name>
    <dbReference type="NCBI Taxonomy" id="246410"/>
    <lineage>
        <taxon>Eukaryota</taxon>
        <taxon>Fungi</taxon>
        <taxon>Dikarya</taxon>
        <taxon>Ascomycota</taxon>
        <taxon>Pezizomycotina</taxon>
        <taxon>Eurotiomycetes</taxon>
        <taxon>Eurotiomycetidae</taxon>
        <taxon>Onygenales</taxon>
        <taxon>Onygenaceae</taxon>
        <taxon>Coccidioides</taxon>
    </lineage>
</organism>
<feature type="compositionally biased region" description="Basic and acidic residues" evidence="4">
    <location>
        <begin position="610"/>
        <end position="636"/>
    </location>
</feature>
<dbReference type="GO" id="GO:0005634">
    <property type="term" value="C:nucleus"/>
    <property type="evidence" value="ECO:0007669"/>
    <property type="project" value="UniProtKB-SubCell"/>
</dbReference>
<dbReference type="PANTHER" id="PTHR21712:SF29">
    <property type="entry name" value="PRE-RRNA-PROCESSING PROTEIN FHL1"/>
    <property type="match status" value="1"/>
</dbReference>
<feature type="region of interest" description="Disordered" evidence="4">
    <location>
        <begin position="103"/>
        <end position="190"/>
    </location>
</feature>
<evidence type="ECO:0000256" key="4">
    <source>
        <dbReference type="SAM" id="MobiDB-lite"/>
    </source>
</evidence>